<dbReference type="PANTHER" id="PTHR43861">
    <property type="entry name" value="TRANS-ACONITATE 2-METHYLTRANSFERASE-RELATED"/>
    <property type="match status" value="1"/>
</dbReference>
<dbReference type="InterPro" id="IPR029063">
    <property type="entry name" value="SAM-dependent_MTases_sf"/>
</dbReference>
<dbReference type="EMBL" id="DUTP01000003">
    <property type="protein sequence ID" value="HHX99321.1"/>
    <property type="molecule type" value="Genomic_DNA"/>
</dbReference>
<reference evidence="3 4" key="1">
    <citation type="journal article" date="2020" name="Biotechnol. Biofuels">
        <title>New insights from the biogas microbiome by comprehensive genome-resolved metagenomics of nearly 1600 species originating from multiple anaerobic digesters.</title>
        <authorList>
            <person name="Campanaro S."/>
            <person name="Treu L."/>
            <person name="Rodriguez-R L.M."/>
            <person name="Kovalovszki A."/>
            <person name="Ziels R.M."/>
            <person name="Maus I."/>
            <person name="Zhu X."/>
            <person name="Kougias P.G."/>
            <person name="Basile A."/>
            <person name="Luo G."/>
            <person name="Schluter A."/>
            <person name="Konstantinidis K.T."/>
            <person name="Angelidaki I."/>
        </authorList>
    </citation>
    <scope>NUCLEOTIDE SEQUENCE [LARGE SCALE GENOMIC DNA]</scope>
    <source>
        <strain evidence="3">AS05jafATM_89</strain>
    </source>
</reference>
<keyword evidence="3" id="KW-0489">Methyltransferase</keyword>
<proteinExistence type="predicted"/>
<gene>
    <name evidence="3" type="ORF">GX533_01370</name>
</gene>
<name>A0A832QDC6_9BACT</name>
<dbReference type="GO" id="GO:0032259">
    <property type="term" value="P:methylation"/>
    <property type="evidence" value="ECO:0007669"/>
    <property type="project" value="UniProtKB-KW"/>
</dbReference>
<dbReference type="Gene3D" id="3.40.50.150">
    <property type="entry name" value="Vaccinia Virus protein VP39"/>
    <property type="match status" value="1"/>
</dbReference>
<evidence type="ECO:0000313" key="4">
    <source>
        <dbReference type="Proteomes" id="UP000576550"/>
    </source>
</evidence>
<organism evidence="3 4">
    <name type="scientific">Candidatus Dojkabacteria bacterium</name>
    <dbReference type="NCBI Taxonomy" id="2099670"/>
    <lineage>
        <taxon>Bacteria</taxon>
        <taxon>Candidatus Dojkabacteria</taxon>
    </lineage>
</organism>
<dbReference type="Proteomes" id="UP000576550">
    <property type="component" value="Unassembled WGS sequence"/>
</dbReference>
<comment type="caution">
    <text evidence="3">The sequence shown here is derived from an EMBL/GenBank/DDBJ whole genome shotgun (WGS) entry which is preliminary data.</text>
</comment>
<dbReference type="GO" id="GO:0008168">
    <property type="term" value="F:methyltransferase activity"/>
    <property type="evidence" value="ECO:0007669"/>
    <property type="project" value="UniProtKB-KW"/>
</dbReference>
<dbReference type="SUPFAM" id="SSF53335">
    <property type="entry name" value="S-adenosyl-L-methionine-dependent methyltransferases"/>
    <property type="match status" value="1"/>
</dbReference>
<dbReference type="CDD" id="cd02440">
    <property type="entry name" value="AdoMet_MTases"/>
    <property type="match status" value="1"/>
</dbReference>
<sequence>MKKPQLSTLNHQYTQKANTLIPYEIYLKYSTQKDTSTIQLQKILSRFKNNQNRILDVGSGDGSYLLQSLPEENNFEITFLEPAKDLFKTLKTNIQQYSNCKAINETFEDFHAENKNKFDIILASHLYHFPEDEYSIFLSQLISLLEDSGTLIWIERGIDEVTDFKKRFKSMLVPSRYPEDWKPRSYNKALGILKEQSGNTELILNESELRFPYEENFDEVIALVEFYLNIDWISIPIDIQNEILEYIEDKGGVLKEEEGVIIFKKEL</sequence>
<dbReference type="PANTHER" id="PTHR43861:SF6">
    <property type="entry name" value="METHYLTRANSFERASE TYPE 11"/>
    <property type="match status" value="1"/>
</dbReference>
<evidence type="ECO:0000259" key="2">
    <source>
        <dbReference type="Pfam" id="PF13649"/>
    </source>
</evidence>
<accession>A0A832QDC6</accession>
<dbReference type="AlphaFoldDB" id="A0A832QDC6"/>
<keyword evidence="1 3" id="KW-0808">Transferase</keyword>
<evidence type="ECO:0000313" key="3">
    <source>
        <dbReference type="EMBL" id="HHX99321.1"/>
    </source>
</evidence>
<evidence type="ECO:0000256" key="1">
    <source>
        <dbReference type="ARBA" id="ARBA00022679"/>
    </source>
</evidence>
<dbReference type="Pfam" id="PF13649">
    <property type="entry name" value="Methyltransf_25"/>
    <property type="match status" value="1"/>
</dbReference>
<dbReference type="InterPro" id="IPR041698">
    <property type="entry name" value="Methyltransf_25"/>
</dbReference>
<protein>
    <submittedName>
        <fullName evidence="3">Class I SAM-dependent methyltransferase</fullName>
    </submittedName>
</protein>
<feature type="domain" description="Methyltransferase" evidence="2">
    <location>
        <begin position="54"/>
        <end position="149"/>
    </location>
</feature>